<feature type="coiled-coil region" evidence="1">
    <location>
        <begin position="130"/>
        <end position="162"/>
    </location>
</feature>
<organism evidence="3 4">
    <name type="scientific">Prymnesium parvum</name>
    <name type="common">Toxic golden alga</name>
    <dbReference type="NCBI Taxonomy" id="97485"/>
    <lineage>
        <taxon>Eukaryota</taxon>
        <taxon>Haptista</taxon>
        <taxon>Haptophyta</taxon>
        <taxon>Prymnesiophyceae</taxon>
        <taxon>Prymnesiales</taxon>
        <taxon>Prymnesiaceae</taxon>
        <taxon>Prymnesium</taxon>
    </lineage>
</organism>
<feature type="region of interest" description="Disordered" evidence="2">
    <location>
        <begin position="331"/>
        <end position="361"/>
    </location>
</feature>
<feature type="compositionally biased region" description="Low complexity" evidence="2">
    <location>
        <begin position="437"/>
        <end position="453"/>
    </location>
</feature>
<evidence type="ECO:0008006" key="5">
    <source>
        <dbReference type="Google" id="ProtNLM"/>
    </source>
</evidence>
<feature type="region of interest" description="Disordered" evidence="2">
    <location>
        <begin position="613"/>
        <end position="654"/>
    </location>
</feature>
<feature type="compositionally biased region" description="Low complexity" evidence="2">
    <location>
        <begin position="412"/>
        <end position="422"/>
    </location>
</feature>
<keyword evidence="1" id="KW-0175">Coiled coil</keyword>
<feature type="region of interest" description="Disordered" evidence="2">
    <location>
        <begin position="216"/>
        <end position="235"/>
    </location>
</feature>
<evidence type="ECO:0000256" key="1">
    <source>
        <dbReference type="SAM" id="Coils"/>
    </source>
</evidence>
<dbReference type="EMBL" id="JBGBPQ010000009">
    <property type="protein sequence ID" value="KAL1519719.1"/>
    <property type="molecule type" value="Genomic_DNA"/>
</dbReference>
<feature type="region of interest" description="Disordered" evidence="2">
    <location>
        <begin position="164"/>
        <end position="202"/>
    </location>
</feature>
<gene>
    <name evidence="3" type="ORF">AB1Y20_023229</name>
</gene>
<evidence type="ECO:0000313" key="4">
    <source>
        <dbReference type="Proteomes" id="UP001515480"/>
    </source>
</evidence>
<dbReference type="AlphaFoldDB" id="A0AB34JDA4"/>
<accession>A0AB34JDA4</accession>
<dbReference type="Proteomes" id="UP001515480">
    <property type="component" value="Unassembled WGS sequence"/>
</dbReference>
<proteinExistence type="predicted"/>
<evidence type="ECO:0000313" key="3">
    <source>
        <dbReference type="EMBL" id="KAL1519719.1"/>
    </source>
</evidence>
<name>A0AB34JDA4_PRYPA</name>
<protein>
    <recommendedName>
        <fullName evidence="5">Fibrous sheath-interacting protein 1</fullName>
    </recommendedName>
</protein>
<feature type="compositionally biased region" description="Low complexity" evidence="2">
    <location>
        <begin position="293"/>
        <end position="306"/>
    </location>
</feature>
<feature type="compositionally biased region" description="Basic and acidic residues" evidence="2">
    <location>
        <begin position="631"/>
        <end position="647"/>
    </location>
</feature>
<sequence>MHAHVSSAEWAHTMDLNPAHNGSQNLNGVAPVWSLPFKRVVEKSDDMSSRQSEDMSRDNGWAHSLRASAGKALQAFPLKLPPDKRVTALEGKVRDLMAARDEAAVQSGAAQATASIVVMQRDAELAAVSIARSERKIALAERDAARQEVERLRALLALAEARISAPSSSATTQEHANEPTASGAMSTGQGSPAASGHEKGYSQDKLATVIVQRSERSELSAASDPTSAGAEEVSVPSGAVWEADAPGESHAADEADEAGGADAAGEVGEADEAGGADAPGESHAADEADEAGGADAAGEVGEAGGADAAGEVGEADEAGGADAAGEVGEADAAGGADAAGEAREADVAGEAHPAGEADAADVAGKADLSGRAAGETDAAEGAAAAGGAEPAAEAGVAAMADAVAPLEHRMETSSPTPAASASDGSDRSVHASMPRVASWAGSEEAATATASASREGVPSEPMEEAATLHSAPSLKRHAHTETGVSGDTLSSDAEAPTPPAEEKAAHAPGVPAATVRSRVLRARRAGAQVRAQVAPTGAPPQPAAADRWLTDAADQTAIAAMAELKSIQAQYRRLGNGHVEKKVERARGGGGSGGVVGQPAEQQVEVAKACATSANASKGEHPTPPAFRAWNESRRSSNEPPELDKSRGSSIFSKQMRMRVAEEAMEEADRKWSAAIKMIERESAVLRRLFAMELRATELETQRAHDQVKELRVALHAVPMLSEIPMLSENPEAIVLDEGTTALEHGDGEMLDNENQLNGKRHLETLHAWTRAAVMDADIMAGVNGDATRVVDMGTSAVPLSAIENKILLLQGWGDGWDLSPDRDLAESEVSAIEEQPEIEDSSQAAFETGMQIDDGPSVDKTPAARALSRRDSMRSKPRILKLFQNIARWPAQSRRNSKQMGEAGMSPYCV</sequence>
<feature type="compositionally biased region" description="Polar residues" evidence="2">
    <location>
        <begin position="165"/>
        <end position="192"/>
    </location>
</feature>
<comment type="caution">
    <text evidence="3">The sequence shown here is derived from an EMBL/GenBank/DDBJ whole genome shotgun (WGS) entry which is preliminary data.</text>
</comment>
<feature type="region of interest" description="Disordered" evidence="2">
    <location>
        <begin position="244"/>
        <end position="306"/>
    </location>
</feature>
<evidence type="ECO:0000256" key="2">
    <source>
        <dbReference type="SAM" id="MobiDB-lite"/>
    </source>
</evidence>
<keyword evidence="4" id="KW-1185">Reference proteome</keyword>
<reference evidence="3 4" key="1">
    <citation type="journal article" date="2024" name="Science">
        <title>Giant polyketide synthase enzymes in the biosynthesis of giant marine polyether toxins.</title>
        <authorList>
            <person name="Fallon T.R."/>
            <person name="Shende V.V."/>
            <person name="Wierzbicki I.H."/>
            <person name="Pendleton A.L."/>
            <person name="Watervoot N.F."/>
            <person name="Auber R.P."/>
            <person name="Gonzalez D.J."/>
            <person name="Wisecaver J.H."/>
            <person name="Moore B.S."/>
        </authorList>
    </citation>
    <scope>NUCLEOTIDE SEQUENCE [LARGE SCALE GENOMIC DNA]</scope>
    <source>
        <strain evidence="3 4">12B1</strain>
    </source>
</reference>
<feature type="compositionally biased region" description="Polar residues" evidence="2">
    <location>
        <begin position="482"/>
        <end position="491"/>
    </location>
</feature>
<feature type="region of interest" description="Disordered" evidence="2">
    <location>
        <begin position="408"/>
        <end position="512"/>
    </location>
</feature>